<protein>
    <recommendedName>
        <fullName evidence="5">Glycosyltransferase 61 catalytic domain-containing protein</fullName>
    </recommendedName>
</protein>
<keyword evidence="3" id="KW-0325">Glycoprotein</keyword>
<feature type="region of interest" description="Disordered" evidence="4">
    <location>
        <begin position="70"/>
        <end position="97"/>
    </location>
</feature>
<evidence type="ECO:0000313" key="7">
    <source>
        <dbReference type="Proteomes" id="UP001642484"/>
    </source>
</evidence>
<evidence type="ECO:0000256" key="1">
    <source>
        <dbReference type="ARBA" id="ARBA00022676"/>
    </source>
</evidence>
<dbReference type="PANTHER" id="PTHR20961:SF124">
    <property type="entry name" value="GLYCOSYLTRANSFERASE"/>
    <property type="match status" value="1"/>
</dbReference>
<sequence length="290" mass="32788">MVFARSREGLGNGFDTNDAELKMYRAMGTGFVPRHDAASLSRMAPGSEIDLNYFTTDGFKLLSQRPALLPREKKEGESTYEDETEVQLTQSPRPESKAPVRHVNVLWVQRPRRASRWIANMKEVLNWLEGWQHPSLNDVRVRVLVAHFERLHPAVQWHLARQADILVGVTGAAMAWGTFMHLDAAILDLFPPGSKFCNEGWGSNTVSHYGGLARLSGMQYTCMEHPAALQTSERPQSRQEALYLADKEVKEKLGGYWHGQNVHLDLQKFQKTFLEAVDKVLPALPKDRVA</sequence>
<dbReference type="InterPro" id="IPR007657">
    <property type="entry name" value="Glycosyltransferase_61"/>
</dbReference>
<keyword evidence="7" id="KW-1185">Reference proteome</keyword>
<keyword evidence="2" id="KW-0808">Transferase</keyword>
<evidence type="ECO:0000256" key="2">
    <source>
        <dbReference type="ARBA" id="ARBA00022679"/>
    </source>
</evidence>
<reference evidence="6 7" key="1">
    <citation type="submission" date="2024-02" db="EMBL/GenBank/DDBJ databases">
        <authorList>
            <person name="Chen Y."/>
            <person name="Shah S."/>
            <person name="Dougan E. K."/>
            <person name="Thang M."/>
            <person name="Chan C."/>
        </authorList>
    </citation>
    <scope>NUCLEOTIDE SEQUENCE [LARGE SCALE GENOMIC DNA]</scope>
</reference>
<dbReference type="InterPro" id="IPR049625">
    <property type="entry name" value="Glyco_transf_61_cat"/>
</dbReference>
<proteinExistence type="predicted"/>
<evidence type="ECO:0000259" key="5">
    <source>
        <dbReference type="Pfam" id="PF04577"/>
    </source>
</evidence>
<comment type="caution">
    <text evidence="6">The sequence shown here is derived from an EMBL/GenBank/DDBJ whole genome shotgun (WGS) entry which is preliminary data.</text>
</comment>
<name>A0ABP0H5V8_9DINO</name>
<gene>
    <name evidence="6" type="ORF">CCMP2556_LOCUS123</name>
</gene>
<evidence type="ECO:0000256" key="3">
    <source>
        <dbReference type="ARBA" id="ARBA00023180"/>
    </source>
</evidence>
<dbReference type="Proteomes" id="UP001642484">
    <property type="component" value="Unassembled WGS sequence"/>
</dbReference>
<dbReference type="PANTHER" id="PTHR20961">
    <property type="entry name" value="GLYCOSYLTRANSFERASE"/>
    <property type="match status" value="1"/>
</dbReference>
<keyword evidence="1" id="KW-0328">Glycosyltransferase</keyword>
<dbReference type="Pfam" id="PF04577">
    <property type="entry name" value="Glyco_transf_61"/>
    <property type="match status" value="1"/>
</dbReference>
<accession>A0ABP0H5V8</accession>
<evidence type="ECO:0000313" key="6">
    <source>
        <dbReference type="EMBL" id="CAK8985440.1"/>
    </source>
</evidence>
<organism evidence="6 7">
    <name type="scientific">Durusdinium trenchii</name>
    <dbReference type="NCBI Taxonomy" id="1381693"/>
    <lineage>
        <taxon>Eukaryota</taxon>
        <taxon>Sar</taxon>
        <taxon>Alveolata</taxon>
        <taxon>Dinophyceae</taxon>
        <taxon>Suessiales</taxon>
        <taxon>Symbiodiniaceae</taxon>
        <taxon>Durusdinium</taxon>
    </lineage>
</organism>
<evidence type="ECO:0000256" key="4">
    <source>
        <dbReference type="SAM" id="MobiDB-lite"/>
    </source>
</evidence>
<dbReference type="EMBL" id="CAXAMN010000002">
    <property type="protein sequence ID" value="CAK8985440.1"/>
    <property type="molecule type" value="Genomic_DNA"/>
</dbReference>
<feature type="domain" description="Glycosyltransferase 61 catalytic" evidence="5">
    <location>
        <begin position="99"/>
        <end position="186"/>
    </location>
</feature>